<comment type="caution">
    <text evidence="2">The sequence shown here is derived from an EMBL/GenBank/DDBJ whole genome shotgun (WGS) entry which is preliminary data.</text>
</comment>
<keyword evidence="1" id="KW-0472">Membrane</keyword>
<accession>A0ABV2D5X0</accession>
<feature type="transmembrane region" description="Helical" evidence="1">
    <location>
        <begin position="16"/>
        <end position="41"/>
    </location>
</feature>
<feature type="transmembrane region" description="Helical" evidence="1">
    <location>
        <begin position="151"/>
        <end position="169"/>
    </location>
</feature>
<proteinExistence type="predicted"/>
<sequence length="183" mass="19623">MTSITRDPLLAAAKGILWFLMGAMLVGAVACLVAIPALHLFQGNITIELGRTAPTVPIPTMLWVLSGVLACVIALLLVLFRIFQLLKHIVGTVGDGDPFVPENARRLTQMAWLTLAVQLVTLPIIGFADWIDQAFAASPEVHTDIAINGGLSGNGLLLMLILFILARVFRQGAAMRDELEGTV</sequence>
<dbReference type="PROSITE" id="PS51257">
    <property type="entry name" value="PROKAR_LIPOPROTEIN"/>
    <property type="match status" value="1"/>
</dbReference>
<feature type="transmembrane region" description="Helical" evidence="1">
    <location>
        <begin position="111"/>
        <end position="131"/>
    </location>
</feature>
<protein>
    <submittedName>
        <fullName evidence="2">DUF2975 domain-containing protein</fullName>
    </submittedName>
</protein>
<evidence type="ECO:0000313" key="2">
    <source>
        <dbReference type="EMBL" id="MET1757024.1"/>
    </source>
</evidence>
<keyword evidence="1" id="KW-0812">Transmembrane</keyword>
<feature type="transmembrane region" description="Helical" evidence="1">
    <location>
        <begin position="61"/>
        <end position="80"/>
    </location>
</feature>
<name>A0ABV2D5X0_9SPHN</name>
<organism evidence="2 3">
    <name type="scientific">Novosphingobium kalidii</name>
    <dbReference type="NCBI Taxonomy" id="3230299"/>
    <lineage>
        <taxon>Bacteria</taxon>
        <taxon>Pseudomonadati</taxon>
        <taxon>Pseudomonadota</taxon>
        <taxon>Alphaproteobacteria</taxon>
        <taxon>Sphingomonadales</taxon>
        <taxon>Sphingomonadaceae</taxon>
        <taxon>Novosphingobium</taxon>
    </lineage>
</organism>
<evidence type="ECO:0000313" key="3">
    <source>
        <dbReference type="Proteomes" id="UP001548713"/>
    </source>
</evidence>
<dbReference type="Pfam" id="PF11188">
    <property type="entry name" value="DUF2975"/>
    <property type="match status" value="1"/>
</dbReference>
<dbReference type="Proteomes" id="UP001548713">
    <property type="component" value="Unassembled WGS sequence"/>
</dbReference>
<dbReference type="InterPro" id="IPR021354">
    <property type="entry name" value="DUF2975"/>
</dbReference>
<evidence type="ECO:0000256" key="1">
    <source>
        <dbReference type="SAM" id="Phobius"/>
    </source>
</evidence>
<dbReference type="EMBL" id="JBEWLY010000027">
    <property type="protein sequence ID" value="MET1757024.1"/>
    <property type="molecule type" value="Genomic_DNA"/>
</dbReference>
<dbReference type="RefSeq" id="WP_353985509.1">
    <property type="nucleotide sequence ID" value="NZ_JBEWLY010000027.1"/>
</dbReference>
<keyword evidence="3" id="KW-1185">Reference proteome</keyword>
<keyword evidence="1" id="KW-1133">Transmembrane helix</keyword>
<reference evidence="2 3" key="1">
    <citation type="submission" date="2024-07" db="EMBL/GenBank/DDBJ databases">
        <title>Novosphingobium kalidii RD2P27.</title>
        <authorList>
            <person name="Sun J.-Q."/>
        </authorList>
    </citation>
    <scope>NUCLEOTIDE SEQUENCE [LARGE SCALE GENOMIC DNA]</scope>
    <source>
        <strain evidence="2 3">RD2P27</strain>
    </source>
</reference>
<gene>
    <name evidence="2" type="ORF">ABVV53_16405</name>
</gene>